<dbReference type="PANTHER" id="PTHR48081">
    <property type="entry name" value="AB HYDROLASE SUPERFAMILY PROTEIN C4A8.06C"/>
    <property type="match status" value="1"/>
</dbReference>
<dbReference type="GeneID" id="89931071"/>
<dbReference type="EMBL" id="JAVRRT010000019">
    <property type="protein sequence ID" value="KAK5164535.1"/>
    <property type="molecule type" value="Genomic_DNA"/>
</dbReference>
<protein>
    <recommendedName>
        <fullName evidence="2">Alpha/beta hydrolase fold-3 domain-containing protein</fullName>
    </recommendedName>
</protein>
<proteinExistence type="predicted"/>
<dbReference type="AlphaFoldDB" id="A0AAV9P101"/>
<dbReference type="GO" id="GO:0016787">
    <property type="term" value="F:hydrolase activity"/>
    <property type="evidence" value="ECO:0007669"/>
    <property type="project" value="UniProtKB-KW"/>
</dbReference>
<evidence type="ECO:0000313" key="3">
    <source>
        <dbReference type="EMBL" id="KAK5164535.1"/>
    </source>
</evidence>
<dbReference type="Pfam" id="PF07859">
    <property type="entry name" value="Abhydrolase_3"/>
    <property type="match status" value="1"/>
</dbReference>
<dbReference type="PANTHER" id="PTHR48081:SF8">
    <property type="entry name" value="ALPHA_BETA HYDROLASE FOLD-3 DOMAIN-CONTAINING PROTEIN-RELATED"/>
    <property type="match status" value="1"/>
</dbReference>
<dbReference type="Proteomes" id="UP001337655">
    <property type="component" value="Unassembled WGS sequence"/>
</dbReference>
<evidence type="ECO:0000256" key="1">
    <source>
        <dbReference type="ARBA" id="ARBA00022801"/>
    </source>
</evidence>
<accession>A0AAV9P101</accession>
<dbReference type="Gene3D" id="3.40.50.1820">
    <property type="entry name" value="alpha/beta hydrolase"/>
    <property type="match status" value="1"/>
</dbReference>
<comment type="caution">
    <text evidence="3">The sequence shown here is derived from an EMBL/GenBank/DDBJ whole genome shotgun (WGS) entry which is preliminary data.</text>
</comment>
<gene>
    <name evidence="3" type="ORF">LTR77_009741</name>
</gene>
<keyword evidence="1" id="KW-0378">Hydrolase</keyword>
<evidence type="ECO:0000313" key="4">
    <source>
        <dbReference type="Proteomes" id="UP001337655"/>
    </source>
</evidence>
<feature type="domain" description="Alpha/beta hydrolase fold-3" evidence="2">
    <location>
        <begin position="171"/>
        <end position="379"/>
    </location>
</feature>
<reference evidence="3 4" key="1">
    <citation type="submission" date="2023-08" db="EMBL/GenBank/DDBJ databases">
        <title>Black Yeasts Isolated from many extreme environments.</title>
        <authorList>
            <person name="Coleine C."/>
            <person name="Stajich J.E."/>
            <person name="Selbmann L."/>
        </authorList>
    </citation>
    <scope>NUCLEOTIDE SEQUENCE [LARGE SCALE GENOMIC DNA]</scope>
    <source>
        <strain evidence="3 4">CCFEE 5935</strain>
    </source>
</reference>
<keyword evidence="4" id="KW-1185">Reference proteome</keyword>
<sequence length="403" mass="44780">MSGRHLASTCSWIETIKTIDSYASTMPSPSSEIWVVYSCERLQQCLTFSLLASTIGKMTSLDDKEAAIMDSPASSSQQSTPTSTMLVDHRTNRSIPTFLLHHLIRPFGAKLISPGKTFPAGSPRLTAHNTAKRRCHIQERVVEGMYLYDLRPKKSANSDRGRNEKRKKRIYYFAGGGWQMPASSDHWVFCAAIANEVPNTTVTVVSYPLAPNSPAPVCFGALTKLYRKLLQDATEAGEEFLLAGDSAGGNIVLCLTLAALKEDESLPAPKAILVLSPSCDLSRDNPAIEELEQYDPILRVWFVKDSAAKWRGEWDAADPRVTPLHADVSLLARKGVHVHGVFGRYDILSPDVTLFQEKLEQAGVTGEWLIWEKQMHVFPLAWPYLLPESIAAKKWIIDLLKRS</sequence>
<dbReference type="InterPro" id="IPR013094">
    <property type="entry name" value="AB_hydrolase_3"/>
</dbReference>
<name>A0AAV9P101_9PEZI</name>
<dbReference type="RefSeq" id="XP_064654783.1">
    <property type="nucleotide sequence ID" value="XM_064806967.1"/>
</dbReference>
<dbReference type="SUPFAM" id="SSF53474">
    <property type="entry name" value="alpha/beta-Hydrolases"/>
    <property type="match status" value="1"/>
</dbReference>
<dbReference type="InterPro" id="IPR029058">
    <property type="entry name" value="AB_hydrolase_fold"/>
</dbReference>
<organism evidence="3 4">
    <name type="scientific">Saxophila tyrrhenica</name>
    <dbReference type="NCBI Taxonomy" id="1690608"/>
    <lineage>
        <taxon>Eukaryota</taxon>
        <taxon>Fungi</taxon>
        <taxon>Dikarya</taxon>
        <taxon>Ascomycota</taxon>
        <taxon>Pezizomycotina</taxon>
        <taxon>Dothideomycetes</taxon>
        <taxon>Dothideomycetidae</taxon>
        <taxon>Mycosphaerellales</taxon>
        <taxon>Extremaceae</taxon>
        <taxon>Saxophila</taxon>
    </lineage>
</organism>
<dbReference type="InterPro" id="IPR050300">
    <property type="entry name" value="GDXG_lipolytic_enzyme"/>
</dbReference>
<evidence type="ECO:0000259" key="2">
    <source>
        <dbReference type="Pfam" id="PF07859"/>
    </source>
</evidence>